<keyword evidence="16" id="KW-1185">Reference proteome</keyword>
<dbReference type="FunFam" id="3.90.600.10:FF:000001">
    <property type="entry name" value="Trifunctional purine biosynthetic protein adenosine-3"/>
    <property type="match status" value="1"/>
</dbReference>
<dbReference type="GO" id="GO:0006189">
    <property type="term" value="P:'de novo' IMP biosynthetic process"/>
    <property type="evidence" value="ECO:0007669"/>
    <property type="project" value="UniProtKB-UniRule"/>
</dbReference>
<evidence type="ECO:0000256" key="13">
    <source>
        <dbReference type="PROSITE-ProRule" id="PRU00409"/>
    </source>
</evidence>
<dbReference type="FunFam" id="3.30.1490.20:FF:000006">
    <property type="entry name" value="phosphoribosylamine--glycine ligase, chloroplastic-like"/>
    <property type="match status" value="1"/>
</dbReference>
<dbReference type="Proteomes" id="UP000034883">
    <property type="component" value="Chromosome"/>
</dbReference>
<evidence type="ECO:0000256" key="12">
    <source>
        <dbReference type="HAMAP-Rule" id="MF_00138"/>
    </source>
</evidence>
<evidence type="ECO:0000256" key="11">
    <source>
        <dbReference type="ARBA" id="ARBA00042864"/>
    </source>
</evidence>
<dbReference type="EMBL" id="CP011125">
    <property type="protein sequence ID" value="AKF05083.1"/>
    <property type="molecule type" value="Genomic_DNA"/>
</dbReference>
<dbReference type="SUPFAM" id="SSF51246">
    <property type="entry name" value="Rudiment single hybrid motif"/>
    <property type="match status" value="1"/>
</dbReference>
<dbReference type="InterPro" id="IPR016185">
    <property type="entry name" value="PreATP-grasp_dom_sf"/>
</dbReference>
<evidence type="ECO:0000259" key="14">
    <source>
        <dbReference type="PROSITE" id="PS50975"/>
    </source>
</evidence>
<dbReference type="PROSITE" id="PS00184">
    <property type="entry name" value="GARS"/>
    <property type="match status" value="1"/>
</dbReference>
<dbReference type="InterPro" id="IPR013815">
    <property type="entry name" value="ATP_grasp_subdomain_1"/>
</dbReference>
<dbReference type="GO" id="GO:0005524">
    <property type="term" value="F:ATP binding"/>
    <property type="evidence" value="ECO:0007669"/>
    <property type="project" value="UniProtKB-UniRule"/>
</dbReference>
<dbReference type="SMART" id="SM01209">
    <property type="entry name" value="GARS_A"/>
    <property type="match status" value="1"/>
</dbReference>
<accession>A0A0F6W1T3</accession>
<evidence type="ECO:0000256" key="5">
    <source>
        <dbReference type="ARBA" id="ARBA00022598"/>
    </source>
</evidence>
<keyword evidence="8 13" id="KW-0067">ATP-binding</keyword>
<dbReference type="InterPro" id="IPR020561">
    <property type="entry name" value="PRibGlycinamid_synth_ATP-grasp"/>
</dbReference>
<evidence type="ECO:0000256" key="8">
    <source>
        <dbReference type="ARBA" id="ARBA00022840"/>
    </source>
</evidence>
<dbReference type="SMART" id="SM01210">
    <property type="entry name" value="GARS_C"/>
    <property type="match status" value="1"/>
</dbReference>
<organism evidence="15 16">
    <name type="scientific">Sandaracinus amylolyticus</name>
    <dbReference type="NCBI Taxonomy" id="927083"/>
    <lineage>
        <taxon>Bacteria</taxon>
        <taxon>Pseudomonadati</taxon>
        <taxon>Myxococcota</taxon>
        <taxon>Polyangia</taxon>
        <taxon>Polyangiales</taxon>
        <taxon>Sandaracinaceae</taxon>
        <taxon>Sandaracinus</taxon>
    </lineage>
</organism>
<dbReference type="InterPro" id="IPR037123">
    <property type="entry name" value="PRibGlycinamide_synth_C_sf"/>
</dbReference>
<dbReference type="SUPFAM" id="SSF56059">
    <property type="entry name" value="Glutathione synthetase ATP-binding domain-like"/>
    <property type="match status" value="1"/>
</dbReference>
<dbReference type="Pfam" id="PF02843">
    <property type="entry name" value="GARS_C"/>
    <property type="match status" value="1"/>
</dbReference>
<evidence type="ECO:0000256" key="4">
    <source>
        <dbReference type="ARBA" id="ARBA00013255"/>
    </source>
</evidence>
<dbReference type="HAMAP" id="MF_00138">
    <property type="entry name" value="GARS"/>
    <property type="match status" value="1"/>
</dbReference>
<evidence type="ECO:0000256" key="9">
    <source>
        <dbReference type="ARBA" id="ARBA00038345"/>
    </source>
</evidence>
<sequence>MVVGSGGREHAMAWKIAQSPQVHEVIAAPGNAGIAAVARCVDVRADDVAGIVALALREQVGLVVIGPEAPLVIGLADALRDAGVATFGPSRAAAQLEGSKVLSKELMAEARIPTAGFRIFDDADAAEAYVREARRPLVVKADGLAAGKGVIVASDTDEALDAIRTIMRDRAFGDAGARVVVEEVLRGPEVSYHVVCDGTRYVALASAQDHKRLGDGDRGPNTGGMGAYSPAAPVTPELEQQILARCVEPTLAAMRARGTPFVGALFVGLMIVDGAPMVLEYNVRFGDPETEVLMARWQGDVLPLFLGAAQGDLSGVRPSATSGAALCVVIAAHGYPGTPRKGDVIEGLDDAASLEGVQVFHAGTQRAGDRVVSAGGRVLCVTANGEDVDAAAQRAYAAVDRIRLAGSQHRRDIGWQARTR</sequence>
<reference evidence="15 16" key="1">
    <citation type="submission" date="2015-03" db="EMBL/GenBank/DDBJ databases">
        <title>Genome assembly of Sandaracinus amylolyticus DSM 53668.</title>
        <authorList>
            <person name="Sharma G."/>
            <person name="Subramanian S."/>
        </authorList>
    </citation>
    <scope>NUCLEOTIDE SEQUENCE [LARGE SCALE GENOMIC DNA]</scope>
    <source>
        <strain evidence="15 16">DSM 53668</strain>
    </source>
</reference>
<comment type="cofactor">
    <cofactor evidence="2">
        <name>Mg(2+)</name>
        <dbReference type="ChEBI" id="CHEBI:18420"/>
    </cofactor>
</comment>
<comment type="similarity">
    <text evidence="9 12">Belongs to the GARS family.</text>
</comment>
<evidence type="ECO:0000256" key="10">
    <source>
        <dbReference type="ARBA" id="ARBA00042242"/>
    </source>
</evidence>
<dbReference type="STRING" id="927083.DB32_002232"/>
<dbReference type="GO" id="GO:0009113">
    <property type="term" value="P:purine nucleobase biosynthetic process"/>
    <property type="evidence" value="ECO:0007669"/>
    <property type="project" value="InterPro"/>
</dbReference>
<dbReference type="NCBIfam" id="TIGR00877">
    <property type="entry name" value="purD"/>
    <property type="match status" value="1"/>
</dbReference>
<dbReference type="InterPro" id="IPR020562">
    <property type="entry name" value="PRibGlycinamide_synth_N"/>
</dbReference>
<dbReference type="GO" id="GO:0046872">
    <property type="term" value="F:metal ion binding"/>
    <property type="evidence" value="ECO:0007669"/>
    <property type="project" value="InterPro"/>
</dbReference>
<comment type="catalytic activity">
    <reaction evidence="12">
        <text>5-phospho-beta-D-ribosylamine + glycine + ATP = N(1)-(5-phospho-beta-D-ribosyl)glycinamide + ADP + phosphate + H(+)</text>
        <dbReference type="Rhea" id="RHEA:17453"/>
        <dbReference type="ChEBI" id="CHEBI:15378"/>
        <dbReference type="ChEBI" id="CHEBI:30616"/>
        <dbReference type="ChEBI" id="CHEBI:43474"/>
        <dbReference type="ChEBI" id="CHEBI:57305"/>
        <dbReference type="ChEBI" id="CHEBI:58681"/>
        <dbReference type="ChEBI" id="CHEBI:143788"/>
        <dbReference type="ChEBI" id="CHEBI:456216"/>
        <dbReference type="EC" id="6.3.4.13"/>
    </reaction>
</comment>
<comment type="pathway">
    <text evidence="3 12">Purine metabolism; IMP biosynthesis via de novo pathway; N(1)-(5-phospho-D-ribosyl)glycinamide from 5-phospho-alpha-D-ribose 1-diphosphate: step 2/2.</text>
</comment>
<keyword evidence="5 12" id="KW-0436">Ligase</keyword>
<dbReference type="AlphaFoldDB" id="A0A0F6W1T3"/>
<dbReference type="KEGG" id="samy:DB32_002232"/>
<dbReference type="PANTHER" id="PTHR43472:SF1">
    <property type="entry name" value="PHOSPHORIBOSYLAMINE--GLYCINE LIGASE, CHLOROPLASTIC"/>
    <property type="match status" value="1"/>
</dbReference>
<proteinExistence type="inferred from homology"/>
<keyword evidence="6 13" id="KW-0547">Nucleotide-binding</keyword>
<dbReference type="GO" id="GO:0004637">
    <property type="term" value="F:phosphoribosylamine-glycine ligase activity"/>
    <property type="evidence" value="ECO:0007669"/>
    <property type="project" value="UniProtKB-UniRule"/>
</dbReference>
<dbReference type="InterPro" id="IPR020559">
    <property type="entry name" value="PRibGlycinamide_synth_CS"/>
</dbReference>
<feature type="domain" description="ATP-grasp" evidence="14">
    <location>
        <begin position="104"/>
        <end position="310"/>
    </location>
</feature>
<keyword evidence="7 12" id="KW-0658">Purine biosynthesis</keyword>
<evidence type="ECO:0000313" key="15">
    <source>
        <dbReference type="EMBL" id="AKF05083.1"/>
    </source>
</evidence>
<dbReference type="InterPro" id="IPR011761">
    <property type="entry name" value="ATP-grasp"/>
</dbReference>
<dbReference type="UniPathway" id="UPA00074">
    <property type="reaction ID" value="UER00125"/>
</dbReference>
<gene>
    <name evidence="12" type="primary">purD</name>
    <name evidence="15" type="ORF">DB32_002232</name>
</gene>
<evidence type="ECO:0000256" key="6">
    <source>
        <dbReference type="ARBA" id="ARBA00022741"/>
    </source>
</evidence>
<dbReference type="Gene3D" id="3.90.600.10">
    <property type="entry name" value="Phosphoribosylglycinamide synthetase, C-terminal domain"/>
    <property type="match status" value="1"/>
</dbReference>
<dbReference type="Gene3D" id="3.30.470.20">
    <property type="entry name" value="ATP-grasp fold, B domain"/>
    <property type="match status" value="1"/>
</dbReference>
<evidence type="ECO:0000313" key="16">
    <source>
        <dbReference type="Proteomes" id="UP000034883"/>
    </source>
</evidence>
<evidence type="ECO:0000256" key="2">
    <source>
        <dbReference type="ARBA" id="ARBA00001946"/>
    </source>
</evidence>
<dbReference type="EC" id="6.3.4.13" evidence="4 12"/>
<dbReference type="SUPFAM" id="SSF52440">
    <property type="entry name" value="PreATP-grasp domain"/>
    <property type="match status" value="1"/>
</dbReference>
<dbReference type="InterPro" id="IPR000115">
    <property type="entry name" value="PRibGlycinamide_synth"/>
</dbReference>
<comment type="cofactor">
    <cofactor evidence="1">
        <name>Mn(2+)</name>
        <dbReference type="ChEBI" id="CHEBI:29035"/>
    </cofactor>
</comment>
<dbReference type="InterPro" id="IPR011054">
    <property type="entry name" value="Rudment_hybrid_motif"/>
</dbReference>
<evidence type="ECO:0000256" key="1">
    <source>
        <dbReference type="ARBA" id="ARBA00001936"/>
    </source>
</evidence>
<dbReference type="Pfam" id="PF01071">
    <property type="entry name" value="GARS_A"/>
    <property type="match status" value="1"/>
</dbReference>
<name>A0A0F6W1T3_9BACT</name>
<dbReference type="PANTHER" id="PTHR43472">
    <property type="entry name" value="PHOSPHORIBOSYLAMINE--GLYCINE LIGASE"/>
    <property type="match status" value="1"/>
</dbReference>
<dbReference type="Gene3D" id="3.30.1490.20">
    <property type="entry name" value="ATP-grasp fold, A domain"/>
    <property type="match status" value="1"/>
</dbReference>
<dbReference type="PROSITE" id="PS50975">
    <property type="entry name" value="ATP_GRASP"/>
    <property type="match status" value="1"/>
</dbReference>
<protein>
    <recommendedName>
        <fullName evidence="4 12">Phosphoribosylamine--glycine ligase</fullName>
        <ecNumber evidence="4 12">6.3.4.13</ecNumber>
    </recommendedName>
    <alternativeName>
        <fullName evidence="12">GARS</fullName>
    </alternativeName>
    <alternativeName>
        <fullName evidence="10 12">Glycinamide ribonucleotide synthetase</fullName>
    </alternativeName>
    <alternativeName>
        <fullName evidence="11 12">Phosphoribosylglycinamide synthetase</fullName>
    </alternativeName>
</protein>
<evidence type="ECO:0000256" key="3">
    <source>
        <dbReference type="ARBA" id="ARBA00005174"/>
    </source>
</evidence>
<dbReference type="Gene3D" id="3.40.50.20">
    <property type="match status" value="1"/>
</dbReference>
<dbReference type="InterPro" id="IPR020560">
    <property type="entry name" value="PRibGlycinamide_synth_C-dom"/>
</dbReference>
<evidence type="ECO:0000256" key="7">
    <source>
        <dbReference type="ARBA" id="ARBA00022755"/>
    </source>
</evidence>
<dbReference type="Pfam" id="PF02844">
    <property type="entry name" value="GARS_N"/>
    <property type="match status" value="1"/>
</dbReference>